<comment type="caution">
    <text evidence="3">The sequence shown here is derived from an EMBL/GenBank/DDBJ whole genome shotgun (WGS) entry which is preliminary data.</text>
</comment>
<dbReference type="AlphaFoldDB" id="A0AAP4BPR1"/>
<dbReference type="EMBL" id="JASNVH010000001">
    <property type="protein sequence ID" value="MDK4305960.1"/>
    <property type="molecule type" value="Genomic_DNA"/>
</dbReference>
<protein>
    <submittedName>
        <fullName evidence="3">O-succinylbenzoate--CoA ligase</fullName>
        <ecNumber evidence="3">6.2.1.26</ecNumber>
    </submittedName>
</protein>
<proteinExistence type="predicted"/>
<dbReference type="Proteomes" id="UP001224412">
    <property type="component" value="Unassembled WGS sequence"/>
</dbReference>
<dbReference type="InterPro" id="IPR042099">
    <property type="entry name" value="ANL_N_sf"/>
</dbReference>
<evidence type="ECO:0000313" key="3">
    <source>
        <dbReference type="EMBL" id="MDK4305960.1"/>
    </source>
</evidence>
<evidence type="ECO:0000259" key="2">
    <source>
        <dbReference type="Pfam" id="PF13193"/>
    </source>
</evidence>
<evidence type="ECO:0000313" key="4">
    <source>
        <dbReference type="Proteomes" id="UP001224412"/>
    </source>
</evidence>
<keyword evidence="3" id="KW-0436">Ligase</keyword>
<reference evidence="3" key="1">
    <citation type="submission" date="2023-05" db="EMBL/GenBank/DDBJ databases">
        <title>Metabolic capabilities are highly conserved among human nasal-associated Corynebacterium species in pangenomic analyses.</title>
        <authorList>
            <person name="Tran T.H."/>
            <person name="Roberts A.Q."/>
            <person name="Escapa I.F."/>
            <person name="Gao W."/>
            <person name="Conlan S."/>
            <person name="Kong H."/>
            <person name="Segre J.A."/>
            <person name="Kelly M.S."/>
            <person name="Lemon K.P."/>
        </authorList>
    </citation>
    <scope>NUCLEOTIDE SEQUENCE</scope>
    <source>
        <strain evidence="3">KPL2773</strain>
    </source>
</reference>
<dbReference type="InterPro" id="IPR000873">
    <property type="entry name" value="AMP-dep_synth/lig_dom"/>
</dbReference>
<gene>
    <name evidence="3" type="primary">menE</name>
    <name evidence="3" type="ORF">QPX42_00060</name>
</gene>
<dbReference type="Gene3D" id="3.30.300.30">
    <property type="match status" value="1"/>
</dbReference>
<dbReference type="InterPro" id="IPR025110">
    <property type="entry name" value="AMP-bd_C"/>
</dbReference>
<dbReference type="InterPro" id="IPR050237">
    <property type="entry name" value="ATP-dep_AMP-bd_enzyme"/>
</dbReference>
<accession>A0AAP4BPR1</accession>
<feature type="domain" description="AMP-binding enzyme C-terminal" evidence="2">
    <location>
        <begin position="314"/>
        <end position="383"/>
    </location>
</feature>
<dbReference type="PANTHER" id="PTHR43767">
    <property type="entry name" value="LONG-CHAIN-FATTY-ACID--COA LIGASE"/>
    <property type="match status" value="1"/>
</dbReference>
<organism evidence="3 4">
    <name type="scientific">Corynebacterium pseudodiphtheriticum</name>
    <dbReference type="NCBI Taxonomy" id="37637"/>
    <lineage>
        <taxon>Bacteria</taxon>
        <taxon>Bacillati</taxon>
        <taxon>Actinomycetota</taxon>
        <taxon>Actinomycetes</taxon>
        <taxon>Mycobacteriales</taxon>
        <taxon>Corynebacteriaceae</taxon>
        <taxon>Corynebacterium</taxon>
    </lineage>
</organism>
<sequence length="397" mass="41837">MPVPPPAHEPVLTALPVRLDDPAAILDDLEAAIAGQAHYLPVPAGDRARTELLYSSQRVGQPIDDAIALVVPTSGSTGTPKGAQLTAANLVASADATHEVLGGPGHWLLALPAYHIAGIQVLVRSLVAGVDPVCLDLSQGFRIPTFAAATEYLDHARGGKTPDAREPMYTALTPMQLDKALETLEGITALRRFDAILIGGAALNPQLAESARKLGIHLVATYGSAETAGGCIYDGHPLPCSSVAVESGRIMLGGATIAAGYRNMPGHEAFAHPDWPGWFATSDGGRIVDGRLEVSGRLDAVITTGGLKVHPEIIEKELLAVPGVKEACVVGVDDRRFGQAIMAAYEGSAEVGEIFDALYELPRWQLPKELLRVDELPRTSLGKIHRAGVAELFQPRG</sequence>
<dbReference type="InterPro" id="IPR020845">
    <property type="entry name" value="AMP-binding_CS"/>
</dbReference>
<dbReference type="NCBIfam" id="NF005877">
    <property type="entry name" value="PRK07824.1"/>
    <property type="match status" value="1"/>
</dbReference>
<dbReference type="PANTHER" id="PTHR43767:SF1">
    <property type="entry name" value="NONRIBOSOMAL PEPTIDE SYNTHASE PES1 (EUROFUNG)-RELATED"/>
    <property type="match status" value="1"/>
</dbReference>
<dbReference type="PROSITE" id="PS00455">
    <property type="entry name" value="AMP_BINDING"/>
    <property type="match status" value="1"/>
</dbReference>
<dbReference type="InterPro" id="IPR045851">
    <property type="entry name" value="AMP-bd_C_sf"/>
</dbReference>
<dbReference type="Gene3D" id="3.40.50.12780">
    <property type="entry name" value="N-terminal domain of ligase-like"/>
    <property type="match status" value="1"/>
</dbReference>
<dbReference type="RefSeq" id="WP_284599213.1">
    <property type="nucleotide sequence ID" value="NZ_JASNVH010000001.1"/>
</dbReference>
<dbReference type="GO" id="GO:0008756">
    <property type="term" value="F:o-succinylbenzoate-CoA ligase activity"/>
    <property type="evidence" value="ECO:0007669"/>
    <property type="project" value="UniProtKB-EC"/>
</dbReference>
<dbReference type="EC" id="6.2.1.26" evidence="3"/>
<feature type="domain" description="AMP-dependent synthetase/ligase" evidence="1">
    <location>
        <begin position="59"/>
        <end position="236"/>
    </location>
</feature>
<dbReference type="Pfam" id="PF13193">
    <property type="entry name" value="AMP-binding_C"/>
    <property type="match status" value="1"/>
</dbReference>
<evidence type="ECO:0000259" key="1">
    <source>
        <dbReference type="Pfam" id="PF00501"/>
    </source>
</evidence>
<dbReference type="SUPFAM" id="SSF56801">
    <property type="entry name" value="Acetyl-CoA synthetase-like"/>
    <property type="match status" value="1"/>
</dbReference>
<name>A0AAP4BPR1_9CORY</name>
<dbReference type="Pfam" id="PF00501">
    <property type="entry name" value="AMP-binding"/>
    <property type="match status" value="1"/>
</dbReference>